<feature type="compositionally biased region" description="Polar residues" evidence="1">
    <location>
        <begin position="101"/>
        <end position="122"/>
    </location>
</feature>
<feature type="compositionally biased region" description="Polar residues" evidence="1">
    <location>
        <begin position="156"/>
        <end position="171"/>
    </location>
</feature>
<feature type="compositionally biased region" description="Low complexity" evidence="1">
    <location>
        <begin position="249"/>
        <end position="262"/>
    </location>
</feature>
<evidence type="ECO:0000313" key="3">
    <source>
        <dbReference type="Proteomes" id="UP000039865"/>
    </source>
</evidence>
<organism evidence="2 3">
    <name type="scientific">Stylonychia lemnae</name>
    <name type="common">Ciliate</name>
    <dbReference type="NCBI Taxonomy" id="5949"/>
    <lineage>
        <taxon>Eukaryota</taxon>
        <taxon>Sar</taxon>
        <taxon>Alveolata</taxon>
        <taxon>Ciliophora</taxon>
        <taxon>Intramacronucleata</taxon>
        <taxon>Spirotrichea</taxon>
        <taxon>Stichotrichia</taxon>
        <taxon>Sporadotrichida</taxon>
        <taxon>Oxytrichidae</taxon>
        <taxon>Stylonychinae</taxon>
        <taxon>Stylonychia</taxon>
    </lineage>
</organism>
<feature type="compositionally biased region" description="Low complexity" evidence="1">
    <location>
        <begin position="204"/>
        <end position="229"/>
    </location>
</feature>
<keyword evidence="3" id="KW-1185">Reference proteome</keyword>
<feature type="region of interest" description="Disordered" evidence="1">
    <location>
        <begin position="204"/>
        <end position="267"/>
    </location>
</feature>
<feature type="compositionally biased region" description="Basic and acidic residues" evidence="1">
    <location>
        <begin position="230"/>
        <end position="239"/>
    </location>
</feature>
<dbReference type="Proteomes" id="UP000039865">
    <property type="component" value="Unassembled WGS sequence"/>
</dbReference>
<dbReference type="AlphaFoldDB" id="A0A077ZY22"/>
<dbReference type="EMBL" id="CCKQ01003658">
    <property type="protein sequence ID" value="CDW74780.1"/>
    <property type="molecule type" value="Genomic_DNA"/>
</dbReference>
<name>A0A077ZY22_STYLE</name>
<accession>A0A077ZY22</accession>
<proteinExistence type="predicted"/>
<evidence type="ECO:0000313" key="2">
    <source>
        <dbReference type="EMBL" id="CDW74780.1"/>
    </source>
</evidence>
<evidence type="ECO:0000256" key="1">
    <source>
        <dbReference type="SAM" id="MobiDB-lite"/>
    </source>
</evidence>
<feature type="compositionally biased region" description="Low complexity" evidence="1">
    <location>
        <begin position="88"/>
        <end position="100"/>
    </location>
</feature>
<dbReference type="InParanoid" id="A0A077ZY22"/>
<reference evidence="2 3" key="1">
    <citation type="submission" date="2014-06" db="EMBL/GenBank/DDBJ databases">
        <authorList>
            <person name="Swart Estienne"/>
        </authorList>
    </citation>
    <scope>NUCLEOTIDE SEQUENCE [LARGE SCALE GENOMIC DNA]</scope>
    <source>
        <strain evidence="2 3">130c</strain>
    </source>
</reference>
<gene>
    <name evidence="2" type="primary">Contig3163.g3380</name>
    <name evidence="2" type="ORF">STYLEM_3763</name>
</gene>
<feature type="region of interest" description="Disordered" evidence="1">
    <location>
        <begin position="74"/>
        <end position="171"/>
    </location>
</feature>
<sequence length="320" mass="36981">MSHELSRDDKKLQQLIALIEKREHQERRKQEKKKLQETNQIQQVVKKSQSVNLPPTVKSKPKIEISFAAGALEQNSRYMHQQQERQRSSQAKAGSSSTSAPQQNWQSWNRSCDQQKDGTSLLKSRLKSDDDDDQQSSSSESIIGNHDPYKRRRINSNEIPNDNEASQYSNGRDKVINNSQSQLSSNYESPQQMTLPDKPVLTQQNLSQPQQTNQNQQNGHNSQQLQSNQEDFKSDEPRQNLDVSKNRKNSLQQNSQNSGNNVKQEDETSKIFEATLKLQNEMRKAYSHFGKPFYEDQLYLNIKEGRSLKTALLIKARFYQ</sequence>
<protein>
    <submittedName>
        <fullName evidence="2">Uncharacterized protein</fullName>
    </submittedName>
</protein>